<evidence type="ECO:0000259" key="1">
    <source>
        <dbReference type="Pfam" id="PF14220"/>
    </source>
</evidence>
<protein>
    <submittedName>
        <fullName evidence="2">DUF4329 domain-containing protein</fullName>
    </submittedName>
</protein>
<dbReference type="EMBL" id="DVNB01000016">
    <property type="protein sequence ID" value="HIU56432.1"/>
    <property type="molecule type" value="Genomic_DNA"/>
</dbReference>
<comment type="caution">
    <text evidence="2">The sequence shown here is derived from an EMBL/GenBank/DDBJ whole genome shotgun (WGS) entry which is preliminary data.</text>
</comment>
<accession>A0A9D1MA13</accession>
<gene>
    <name evidence="2" type="ORF">IAA61_01300</name>
</gene>
<reference evidence="2" key="1">
    <citation type="submission" date="2020-10" db="EMBL/GenBank/DDBJ databases">
        <authorList>
            <person name="Gilroy R."/>
        </authorList>
    </citation>
    <scope>NUCLEOTIDE SEQUENCE</scope>
    <source>
        <strain evidence="2">USAMLcec3-3695</strain>
    </source>
</reference>
<evidence type="ECO:0000313" key="3">
    <source>
        <dbReference type="Proteomes" id="UP000824109"/>
    </source>
</evidence>
<dbReference type="Proteomes" id="UP000824109">
    <property type="component" value="Unassembled WGS sequence"/>
</dbReference>
<evidence type="ECO:0000313" key="2">
    <source>
        <dbReference type="EMBL" id="HIU56432.1"/>
    </source>
</evidence>
<dbReference type="Pfam" id="PF14220">
    <property type="entry name" value="DUF4329"/>
    <property type="match status" value="1"/>
</dbReference>
<name>A0A9D1MA13_9FIRM</name>
<reference evidence="2" key="2">
    <citation type="journal article" date="2021" name="PeerJ">
        <title>Extensive microbial diversity within the chicken gut microbiome revealed by metagenomics and culture.</title>
        <authorList>
            <person name="Gilroy R."/>
            <person name="Ravi A."/>
            <person name="Getino M."/>
            <person name="Pursley I."/>
            <person name="Horton D.L."/>
            <person name="Alikhan N.F."/>
            <person name="Baker D."/>
            <person name="Gharbi K."/>
            <person name="Hall N."/>
            <person name="Watson M."/>
            <person name="Adriaenssens E.M."/>
            <person name="Foster-Nyarko E."/>
            <person name="Jarju S."/>
            <person name="Secka A."/>
            <person name="Antonio M."/>
            <person name="Oren A."/>
            <person name="Chaudhuri R.R."/>
            <person name="La Ragione R."/>
            <person name="Hildebrand F."/>
            <person name="Pallen M.J."/>
        </authorList>
    </citation>
    <scope>NUCLEOTIDE SEQUENCE</scope>
    <source>
        <strain evidence="2">USAMLcec3-3695</strain>
    </source>
</reference>
<proteinExistence type="predicted"/>
<feature type="domain" description="DUF4329" evidence="1">
    <location>
        <begin position="28"/>
        <end position="179"/>
    </location>
</feature>
<organism evidence="2 3">
    <name type="scientific">Candidatus Ornithomonoglobus merdipullorum</name>
    <dbReference type="NCBI Taxonomy" id="2840895"/>
    <lineage>
        <taxon>Bacteria</taxon>
        <taxon>Bacillati</taxon>
        <taxon>Bacillota</taxon>
        <taxon>Clostridia</taxon>
        <taxon>Candidatus Ornithomonoglobus</taxon>
    </lineage>
</organism>
<dbReference type="AlphaFoldDB" id="A0A9D1MA13"/>
<dbReference type="InterPro" id="IPR025479">
    <property type="entry name" value="DUF4329"/>
</dbReference>
<sequence>MYPYQHITPVMLVDPSGYAPGDWFNSIDDAAMDFGMYINDWSIAVNAEYGTYIYSFVVYETVQGEYGNTSVPVVYYSYAEPYTQWEPAHIKHPDIYNVEYDSNYTINVVALAHTHAGVGAGMNSEAIQQYINTDPETINNIAEDKNIYSTEDKDNAKKTGLLYYLVTPTGRLKVYDPNAWIFKERNITYNMPHDPILNLTGYFY</sequence>